<keyword evidence="6 11" id="KW-0798">TonB box</keyword>
<gene>
    <name evidence="14" type="primary">phuR</name>
    <name evidence="14" type="ORF">GCM10011511_29060</name>
</gene>
<dbReference type="Pfam" id="PF07715">
    <property type="entry name" value="Plug"/>
    <property type="match status" value="1"/>
</dbReference>
<comment type="caution">
    <text evidence="14">The sequence shown here is derived from an EMBL/GenBank/DDBJ whole genome shotgun (WGS) entry which is preliminary data.</text>
</comment>
<evidence type="ECO:0000259" key="13">
    <source>
        <dbReference type="Pfam" id="PF07715"/>
    </source>
</evidence>
<dbReference type="GO" id="GO:0009279">
    <property type="term" value="C:cell outer membrane"/>
    <property type="evidence" value="ECO:0007669"/>
    <property type="project" value="UniProtKB-SubCell"/>
</dbReference>
<comment type="similarity">
    <text evidence="10 11">Belongs to the TonB-dependent receptor family.</text>
</comment>
<evidence type="ECO:0000256" key="3">
    <source>
        <dbReference type="ARBA" id="ARBA00022452"/>
    </source>
</evidence>
<dbReference type="PANTHER" id="PTHR30069">
    <property type="entry name" value="TONB-DEPENDENT OUTER MEMBRANE RECEPTOR"/>
    <property type="match status" value="1"/>
</dbReference>
<dbReference type="Gene3D" id="2.40.170.20">
    <property type="entry name" value="TonB-dependent receptor, beta-barrel domain"/>
    <property type="match status" value="1"/>
</dbReference>
<feature type="domain" description="TonB-dependent receptor plug" evidence="13">
    <location>
        <begin position="30"/>
        <end position="134"/>
    </location>
</feature>
<comment type="subcellular location">
    <subcellularLocation>
        <location evidence="1 10">Cell outer membrane</location>
        <topology evidence="1 10">Multi-pass membrane protein</topology>
    </subcellularLocation>
</comment>
<dbReference type="InterPro" id="IPR037066">
    <property type="entry name" value="Plug_dom_sf"/>
</dbReference>
<dbReference type="GO" id="GO:0015344">
    <property type="term" value="F:siderophore uptake transmembrane transporter activity"/>
    <property type="evidence" value="ECO:0007669"/>
    <property type="project" value="TreeGrafter"/>
</dbReference>
<evidence type="ECO:0000256" key="8">
    <source>
        <dbReference type="ARBA" id="ARBA00023170"/>
    </source>
</evidence>
<evidence type="ECO:0000313" key="14">
    <source>
        <dbReference type="EMBL" id="GGB03916.1"/>
    </source>
</evidence>
<organism evidence="14 15">
    <name type="scientific">Puia dinghuensis</name>
    <dbReference type="NCBI Taxonomy" id="1792502"/>
    <lineage>
        <taxon>Bacteria</taxon>
        <taxon>Pseudomonadati</taxon>
        <taxon>Bacteroidota</taxon>
        <taxon>Chitinophagia</taxon>
        <taxon>Chitinophagales</taxon>
        <taxon>Chitinophagaceae</taxon>
        <taxon>Puia</taxon>
    </lineage>
</organism>
<evidence type="ECO:0000256" key="7">
    <source>
        <dbReference type="ARBA" id="ARBA00023136"/>
    </source>
</evidence>
<accession>A0A8J2XRT0</accession>
<reference evidence="14" key="1">
    <citation type="journal article" date="2014" name="Int. J. Syst. Evol. Microbiol.">
        <title>Complete genome sequence of Corynebacterium casei LMG S-19264T (=DSM 44701T), isolated from a smear-ripened cheese.</title>
        <authorList>
            <consortium name="US DOE Joint Genome Institute (JGI-PGF)"/>
            <person name="Walter F."/>
            <person name="Albersmeier A."/>
            <person name="Kalinowski J."/>
            <person name="Ruckert C."/>
        </authorList>
    </citation>
    <scope>NUCLEOTIDE SEQUENCE</scope>
    <source>
        <strain evidence="14">CGMCC 1.15448</strain>
    </source>
</reference>
<keyword evidence="9 10" id="KW-0998">Cell outer membrane</keyword>
<dbReference type="InterPro" id="IPR012910">
    <property type="entry name" value="Plug_dom"/>
</dbReference>
<evidence type="ECO:0000256" key="5">
    <source>
        <dbReference type="ARBA" id="ARBA00022729"/>
    </source>
</evidence>
<evidence type="ECO:0000313" key="15">
    <source>
        <dbReference type="Proteomes" id="UP000607559"/>
    </source>
</evidence>
<keyword evidence="8 14" id="KW-0675">Receptor</keyword>
<dbReference type="GO" id="GO:0044718">
    <property type="term" value="P:siderophore transmembrane transport"/>
    <property type="evidence" value="ECO:0007669"/>
    <property type="project" value="TreeGrafter"/>
</dbReference>
<dbReference type="AlphaFoldDB" id="A0A8J2XRT0"/>
<reference evidence="14" key="2">
    <citation type="submission" date="2020-09" db="EMBL/GenBank/DDBJ databases">
        <authorList>
            <person name="Sun Q."/>
            <person name="Zhou Y."/>
        </authorList>
    </citation>
    <scope>NUCLEOTIDE SEQUENCE</scope>
    <source>
        <strain evidence="14">CGMCC 1.15448</strain>
    </source>
</reference>
<keyword evidence="7 10" id="KW-0472">Membrane</keyword>
<dbReference type="InterPro" id="IPR036942">
    <property type="entry name" value="Beta-barrel_TonB_sf"/>
</dbReference>
<keyword evidence="5" id="KW-0732">Signal</keyword>
<protein>
    <submittedName>
        <fullName evidence="14">TonB-dependent receptor</fullName>
    </submittedName>
</protein>
<dbReference type="PROSITE" id="PS52016">
    <property type="entry name" value="TONB_DEPENDENT_REC_3"/>
    <property type="match status" value="1"/>
</dbReference>
<evidence type="ECO:0000256" key="11">
    <source>
        <dbReference type="RuleBase" id="RU003357"/>
    </source>
</evidence>
<dbReference type="Pfam" id="PF00593">
    <property type="entry name" value="TonB_dep_Rec_b-barrel"/>
    <property type="match status" value="1"/>
</dbReference>
<keyword evidence="4 10" id="KW-0812">Transmembrane</keyword>
<dbReference type="SUPFAM" id="SSF56935">
    <property type="entry name" value="Porins"/>
    <property type="match status" value="1"/>
</dbReference>
<feature type="domain" description="TonB-dependent receptor-like beta-barrel" evidence="12">
    <location>
        <begin position="155"/>
        <end position="678"/>
    </location>
</feature>
<keyword evidence="3 10" id="KW-1134">Transmembrane beta strand</keyword>
<dbReference type="InterPro" id="IPR039426">
    <property type="entry name" value="TonB-dep_rcpt-like"/>
</dbReference>
<dbReference type="PANTHER" id="PTHR30069:SF29">
    <property type="entry name" value="HEMOGLOBIN AND HEMOGLOBIN-HAPTOGLOBIN-BINDING PROTEIN 1-RELATED"/>
    <property type="match status" value="1"/>
</dbReference>
<dbReference type="Proteomes" id="UP000607559">
    <property type="component" value="Unassembled WGS sequence"/>
</dbReference>
<name>A0A8J2XRT0_9BACT</name>
<dbReference type="EMBL" id="BMJC01000003">
    <property type="protein sequence ID" value="GGB03916.1"/>
    <property type="molecule type" value="Genomic_DNA"/>
</dbReference>
<dbReference type="InterPro" id="IPR000531">
    <property type="entry name" value="Beta-barrel_TonB"/>
</dbReference>
<evidence type="ECO:0000256" key="4">
    <source>
        <dbReference type="ARBA" id="ARBA00022692"/>
    </source>
</evidence>
<keyword evidence="2 10" id="KW-0813">Transport</keyword>
<keyword evidence="15" id="KW-1185">Reference proteome</keyword>
<evidence type="ECO:0000256" key="2">
    <source>
        <dbReference type="ARBA" id="ARBA00022448"/>
    </source>
</evidence>
<dbReference type="Gene3D" id="2.170.130.10">
    <property type="entry name" value="TonB-dependent receptor, plug domain"/>
    <property type="match status" value="1"/>
</dbReference>
<evidence type="ECO:0000259" key="12">
    <source>
        <dbReference type="Pfam" id="PF00593"/>
    </source>
</evidence>
<evidence type="ECO:0000256" key="10">
    <source>
        <dbReference type="PROSITE-ProRule" id="PRU01360"/>
    </source>
</evidence>
<sequence length="724" mass="79787">MYAQDQISGTIKDSSLEEVIVTGVPRATEKRKNPAVVSVLSRTELNRNAYSNLIDAISSIPGVSEMTEGPSISKPFVRGLGYNRVVTMNDGVRQEEQQWFDEFGVEVDENTVNEVEVLKGPASLRYGSDALAGVINFLSPPTVANGTVKGKVLTEYQTNNGLLNGFLDLAGNNHGFSWDVAYTHLQAHDYQNKYDGYVWNSGYSEDNVKGIFGINRKWGYSHLILSSFDLKLGVIEGARDSATGIFKKHYLAHDGSDSMGIAPLNQSTDYYNYPIIHQHIRHYKAVLDNSFTLGKGRLNAIVGVQVNHHQEANDITKGDIYNNYFFLRTLNYDLQYLLPQKNKWDISFGVNGMQQSSEDRGIVFVLPEYDLFDIGGYGIAKRSFGKLTLSGGVRADSRTLHGKALYVDSSGNRVAQLGSSSVEKFADYHSDFSGFSGSIGLAYDLTKAFYVKLNLARGFRAPTAAESGQNGIHDGTPFYEIGDHNLKAESSLEVDATLGVTTNDVSVEITPFVNKINNYIFPEKLASVHGGDSIRADIAAGLSGPTFKYVAGDAVLSGGEVSVNWHPGTIQWLKFENSISTVSAIQLNRPDSSKYLPYTPPTKIISKLTFTADKVNAAFQQAHFSIWIEDYFEQDKIFYQFGNETVTPGYTLLNASLGTDVRWKGKTIGTLIIAGNNLTDKGYQSNMSRLKYTDVNNVTGRTGVFNMGRNISFKLIVPFDIKKG</sequence>
<evidence type="ECO:0000256" key="1">
    <source>
        <dbReference type="ARBA" id="ARBA00004571"/>
    </source>
</evidence>
<evidence type="ECO:0000256" key="9">
    <source>
        <dbReference type="ARBA" id="ARBA00023237"/>
    </source>
</evidence>
<proteinExistence type="inferred from homology"/>
<evidence type="ECO:0000256" key="6">
    <source>
        <dbReference type="ARBA" id="ARBA00023077"/>
    </source>
</evidence>